<name>A0A284S5A0_ARMOS</name>
<dbReference type="STRING" id="47428.A0A284S5A0"/>
<protein>
    <submittedName>
        <fullName evidence="1">Uncharacterized protein</fullName>
    </submittedName>
</protein>
<accession>A0A284S5A0</accession>
<dbReference type="AlphaFoldDB" id="A0A284S5A0"/>
<dbReference type="PANTHER" id="PTHR10039">
    <property type="entry name" value="AMELOGENIN"/>
    <property type="match status" value="1"/>
</dbReference>
<keyword evidence="2" id="KW-1185">Reference proteome</keyword>
<gene>
    <name evidence="1" type="ORF">ARMOST_19714</name>
</gene>
<organism evidence="1 2">
    <name type="scientific">Armillaria ostoyae</name>
    <name type="common">Armillaria root rot fungus</name>
    <dbReference type="NCBI Taxonomy" id="47428"/>
    <lineage>
        <taxon>Eukaryota</taxon>
        <taxon>Fungi</taxon>
        <taxon>Dikarya</taxon>
        <taxon>Basidiomycota</taxon>
        <taxon>Agaricomycotina</taxon>
        <taxon>Agaricomycetes</taxon>
        <taxon>Agaricomycetidae</taxon>
        <taxon>Agaricales</taxon>
        <taxon>Marasmiineae</taxon>
        <taxon>Physalacriaceae</taxon>
        <taxon>Armillaria</taxon>
    </lineage>
</organism>
<dbReference type="Proteomes" id="UP000219338">
    <property type="component" value="Unassembled WGS sequence"/>
</dbReference>
<evidence type="ECO:0000313" key="2">
    <source>
        <dbReference type="Proteomes" id="UP000219338"/>
    </source>
</evidence>
<sequence length="800" mass="89754">MILPSVTPHELTVSCDIHTISIPPTLPPPRFTTLPLAIVSYTLQLSRVVEMMLLAFPAKKNQPPTSTVAPTGSVVSPPTFLRVLETVAQSGSPSDCPIVAAFPYFMFFFFIFFHPDFLYTTHVVVLAPQYDIIYILELFGTRADVQLERKSHSPKSYQTLTHHSTLNQPKYVPNGQPIFWLDRWPRLGMLKTPVTGCRTIAFINQTGHIRCDGVDECNASNELLVVLAEGFGPKLPFMRLIVASRPVQRIATAFKGESHIYTLHLDTSSKDVDRDIQFYLELQFVAVDDKAFQEECKALRAIKKLAARASGLFIWAATVAKFVHVFPGTSRLEALLATNIPSDATEALTTLYRTTLDTLVSEIKGANADIKKYVCNVLGAVLVAETPTGMTEEVLDSLVLDKGSPPSHHIVSMLGSSFDDFLQDRTRCGDEWFVDVTLHRQEIAKQCLAASKSFLQKWSPTVNMDDDVDIPEYICRYALFGALWHINAFDESGLELLASFFRCCFLPWLDVLLCIKSRRVLSSLSLVLNWSNQFGNTESRTLFHHAYLFAYRALQDGGRSYSGPSYIYTHAMSLSPSSNIIRKAWEQLNVLDSPPVSPDKEQLLAHIILDDSEIRCIFFPDSNSIMTLQSTSSLMITQREIDTAQQRSSPEICPSSIFGGHSTFIVNRSVIQFECKLTTPPSPSEWIILPLHDDVSQETIDDPSWLYMGVFSSRTRTFKMYTLLLSHFSSSDFSISLYNNGIVLALKTGFFMKISIDQEDNFTMMDIDPGISKTRYFSRWINNCAAVFGPLHANRQPIGV</sequence>
<dbReference type="OrthoDB" id="3014077at2759"/>
<reference evidence="2" key="1">
    <citation type="journal article" date="2017" name="Nat. Ecol. Evol.">
        <title>Genome expansion and lineage-specific genetic innovations in the forest pathogenic fungi Armillaria.</title>
        <authorList>
            <person name="Sipos G."/>
            <person name="Prasanna A.N."/>
            <person name="Walter M.C."/>
            <person name="O'Connor E."/>
            <person name="Balint B."/>
            <person name="Krizsan K."/>
            <person name="Kiss B."/>
            <person name="Hess J."/>
            <person name="Varga T."/>
            <person name="Slot J."/>
            <person name="Riley R."/>
            <person name="Boka B."/>
            <person name="Rigling D."/>
            <person name="Barry K."/>
            <person name="Lee J."/>
            <person name="Mihaltcheva S."/>
            <person name="LaButti K."/>
            <person name="Lipzen A."/>
            <person name="Waldron R."/>
            <person name="Moloney N.M."/>
            <person name="Sperisen C."/>
            <person name="Kredics L."/>
            <person name="Vagvoelgyi C."/>
            <person name="Patrignani A."/>
            <person name="Fitzpatrick D."/>
            <person name="Nagy I."/>
            <person name="Doyle S."/>
            <person name="Anderson J.B."/>
            <person name="Grigoriev I.V."/>
            <person name="Gueldener U."/>
            <person name="Muensterkoetter M."/>
            <person name="Nagy L.G."/>
        </authorList>
    </citation>
    <scope>NUCLEOTIDE SEQUENCE [LARGE SCALE GENOMIC DNA]</scope>
    <source>
        <strain evidence="2">C18/9</strain>
    </source>
</reference>
<evidence type="ECO:0000313" key="1">
    <source>
        <dbReference type="EMBL" id="SJL16195.1"/>
    </source>
</evidence>
<proteinExistence type="predicted"/>
<dbReference type="EMBL" id="FUEG01000033">
    <property type="protein sequence ID" value="SJL16195.1"/>
    <property type="molecule type" value="Genomic_DNA"/>
</dbReference>